<keyword evidence="2" id="KW-1185">Reference proteome</keyword>
<sequence length="168" mass="18551">MQIAPVDPIYSAYDPFDISEISADNIAIVNNASNEESLTTNRVSGLELPATAVAINPISQESIEFQELQDNIVSSFNDLKEGKISNEDFTNTLEELSVKPQNFSVDEQNNQNITDLTSSLIESLKGNNQGTGEIELSAYASIMDIVNKETQTPKINEQLQAYTQNLKY</sequence>
<dbReference type="AlphaFoldDB" id="A0A5R8Y4F8"/>
<gene>
    <name evidence="1" type="ORF">FDK22_01265</name>
</gene>
<name>A0A5R8Y4F8_9BACT</name>
<organism evidence="1 2">
    <name type="scientific">Arcobacter arenosus</name>
    <dbReference type="NCBI Taxonomy" id="2576037"/>
    <lineage>
        <taxon>Bacteria</taxon>
        <taxon>Pseudomonadati</taxon>
        <taxon>Campylobacterota</taxon>
        <taxon>Epsilonproteobacteria</taxon>
        <taxon>Campylobacterales</taxon>
        <taxon>Arcobacteraceae</taxon>
        <taxon>Arcobacter</taxon>
    </lineage>
</organism>
<reference evidence="1 2" key="1">
    <citation type="submission" date="2019-05" db="EMBL/GenBank/DDBJ databases">
        <title>Arcobacter sp. nov., isolated from sea sediment.</title>
        <authorList>
            <person name="Kim W."/>
        </authorList>
    </citation>
    <scope>NUCLEOTIDE SEQUENCE [LARGE SCALE GENOMIC DNA]</scope>
    <source>
        <strain evidence="1 2">CAU 1517</strain>
    </source>
</reference>
<dbReference type="RefSeq" id="WP_138150960.1">
    <property type="nucleotide sequence ID" value="NZ_VANU01000001.1"/>
</dbReference>
<accession>A0A5R8Y4F8</accession>
<proteinExistence type="predicted"/>
<evidence type="ECO:0000313" key="1">
    <source>
        <dbReference type="EMBL" id="TLP40670.1"/>
    </source>
</evidence>
<dbReference type="Proteomes" id="UP000308901">
    <property type="component" value="Unassembled WGS sequence"/>
</dbReference>
<comment type="caution">
    <text evidence="1">The sequence shown here is derived from an EMBL/GenBank/DDBJ whole genome shotgun (WGS) entry which is preliminary data.</text>
</comment>
<protein>
    <submittedName>
        <fullName evidence="1">Uncharacterized protein</fullName>
    </submittedName>
</protein>
<evidence type="ECO:0000313" key="2">
    <source>
        <dbReference type="Proteomes" id="UP000308901"/>
    </source>
</evidence>
<dbReference type="EMBL" id="VANU01000001">
    <property type="protein sequence ID" value="TLP40670.1"/>
    <property type="molecule type" value="Genomic_DNA"/>
</dbReference>